<reference evidence="10 11" key="1">
    <citation type="journal article" date="2013" name="PLoS Genet.">
        <title>Plant-symbiotic fungi as chemical engineers: Multi-genome analysis of the Clavicipitaceae reveals dynamics of alkaloid loci.</title>
        <authorList>
            <person name="Schardl C.L."/>
            <person name="Young C.A."/>
            <person name="Hesse U."/>
            <person name="Amyotte S.G."/>
            <person name="Andreeva K."/>
            <person name="Calie P.J."/>
            <person name="Fleetwood D.J."/>
            <person name="Haws D.C."/>
            <person name="Moore N."/>
            <person name="Oeser B."/>
            <person name="Panaccione D.G."/>
            <person name="Schweri K.K."/>
            <person name="Voisey C.R."/>
            <person name="Farman M.L."/>
            <person name="Jaromczyk J.W."/>
            <person name="Roe B.A."/>
            <person name="O'Sullivan D.M."/>
            <person name="Scott B."/>
            <person name="Tudzynski P."/>
            <person name="An Z."/>
            <person name="Arnaoudova E.G."/>
            <person name="Bullock C.T."/>
            <person name="Charlton N.D."/>
            <person name="Chen L."/>
            <person name="Cox M."/>
            <person name="Dinkins R.D."/>
            <person name="Florea S."/>
            <person name="Glenn A.E."/>
            <person name="Gordon A."/>
            <person name="Gueldener U."/>
            <person name="Harris D.R."/>
            <person name="Hollin W."/>
            <person name="Jaromczyk J."/>
            <person name="Johnson R.D."/>
            <person name="Khan A.K."/>
            <person name="Leistner E."/>
            <person name="Leuchtmann A."/>
            <person name="Li C."/>
            <person name="Liu J."/>
            <person name="Liu J."/>
            <person name="Liu M."/>
            <person name="Mace W."/>
            <person name="Machado C."/>
            <person name="Nagabhyru P."/>
            <person name="Pan J."/>
            <person name="Schmid J."/>
            <person name="Sugawara K."/>
            <person name="Steiner U."/>
            <person name="Takach J.E."/>
            <person name="Tanaka E."/>
            <person name="Webb J.S."/>
            <person name="Wilson E.V."/>
            <person name="Wiseman J.L."/>
            <person name="Yoshida R."/>
            <person name="Zeng Z."/>
        </authorList>
    </citation>
    <scope>NUCLEOTIDE SEQUENCE [LARGE SCALE GENOMIC DNA]</scope>
    <source>
        <strain evidence="10 11">20.1</strain>
    </source>
</reference>
<keyword evidence="6" id="KW-0378">Hydrolase</keyword>
<dbReference type="VEuPathDB" id="FungiDB:CPUR_03673"/>
<dbReference type="Proteomes" id="UP000016801">
    <property type="component" value="Unassembled WGS sequence"/>
</dbReference>
<proteinExistence type="inferred from homology"/>
<evidence type="ECO:0000256" key="4">
    <source>
        <dbReference type="ARBA" id="ARBA00022722"/>
    </source>
</evidence>
<accession>M1W0P8</accession>
<comment type="similarity">
    <text evidence="3">Belongs to the HARBI1 family.</text>
</comment>
<evidence type="ECO:0000313" key="10">
    <source>
        <dbReference type="EMBL" id="CCE29826.1"/>
    </source>
</evidence>
<feature type="region of interest" description="Disordered" evidence="8">
    <location>
        <begin position="202"/>
        <end position="237"/>
    </location>
</feature>
<dbReference type="InterPro" id="IPR045249">
    <property type="entry name" value="HARBI1-like"/>
</dbReference>
<comment type="caution">
    <text evidence="10">The sequence shown here is derived from an EMBL/GenBank/DDBJ whole genome shotgun (WGS) entry which is preliminary data.</text>
</comment>
<feature type="domain" description="DDE Tnp4" evidence="9">
    <location>
        <begin position="32"/>
        <end position="187"/>
    </location>
</feature>
<dbReference type="Pfam" id="PF13359">
    <property type="entry name" value="DDE_Tnp_4"/>
    <property type="match status" value="1"/>
</dbReference>
<keyword evidence="4" id="KW-0540">Nuclease</keyword>
<keyword evidence="5" id="KW-0479">Metal-binding</keyword>
<evidence type="ECO:0000313" key="11">
    <source>
        <dbReference type="Proteomes" id="UP000016801"/>
    </source>
</evidence>
<dbReference type="InterPro" id="IPR027806">
    <property type="entry name" value="HARBI1_dom"/>
</dbReference>
<dbReference type="HOGENOM" id="CLU_040082_3_1_1"/>
<evidence type="ECO:0000256" key="6">
    <source>
        <dbReference type="ARBA" id="ARBA00022801"/>
    </source>
</evidence>
<dbReference type="EMBL" id="CAGA01000017">
    <property type="protein sequence ID" value="CCE29826.1"/>
    <property type="molecule type" value="Genomic_DNA"/>
</dbReference>
<dbReference type="PANTHER" id="PTHR22930">
    <property type="match status" value="1"/>
</dbReference>
<evidence type="ECO:0000259" key="9">
    <source>
        <dbReference type="Pfam" id="PF13359"/>
    </source>
</evidence>
<dbReference type="OrthoDB" id="5423610at2759"/>
<dbReference type="PANTHER" id="PTHR22930:SF251">
    <property type="entry name" value="DDE TNP4 DOMAIN-CONTAINING PROTEIN"/>
    <property type="match status" value="1"/>
</dbReference>
<organism evidence="10 11">
    <name type="scientific">Claviceps purpurea (strain 20.1)</name>
    <name type="common">Ergot fungus</name>
    <name type="synonym">Sphacelia segetum</name>
    <dbReference type="NCBI Taxonomy" id="1111077"/>
    <lineage>
        <taxon>Eukaryota</taxon>
        <taxon>Fungi</taxon>
        <taxon>Dikarya</taxon>
        <taxon>Ascomycota</taxon>
        <taxon>Pezizomycotina</taxon>
        <taxon>Sordariomycetes</taxon>
        <taxon>Hypocreomycetidae</taxon>
        <taxon>Hypocreales</taxon>
        <taxon>Clavicipitaceae</taxon>
        <taxon>Claviceps</taxon>
    </lineage>
</organism>
<dbReference type="PhylomeDB" id="M1W0P8"/>
<evidence type="ECO:0000256" key="7">
    <source>
        <dbReference type="ARBA" id="ARBA00023242"/>
    </source>
</evidence>
<comment type="cofactor">
    <cofactor evidence="1">
        <name>a divalent metal cation</name>
        <dbReference type="ChEBI" id="CHEBI:60240"/>
    </cofactor>
</comment>
<keyword evidence="7" id="KW-0539">Nucleus</keyword>
<gene>
    <name evidence="10" type="ORF">CPUR_03673</name>
</gene>
<evidence type="ECO:0000256" key="5">
    <source>
        <dbReference type="ARBA" id="ARBA00022723"/>
    </source>
</evidence>
<comment type="subcellular location">
    <subcellularLocation>
        <location evidence="2">Nucleus</location>
    </subcellularLocation>
</comment>
<evidence type="ECO:0000256" key="3">
    <source>
        <dbReference type="ARBA" id="ARBA00006958"/>
    </source>
</evidence>
<keyword evidence="11" id="KW-1185">Reference proteome</keyword>
<name>M1W0P8_CLAP2</name>
<dbReference type="GO" id="GO:0005634">
    <property type="term" value="C:nucleus"/>
    <property type="evidence" value="ECO:0007669"/>
    <property type="project" value="UniProtKB-SubCell"/>
</dbReference>
<evidence type="ECO:0000256" key="2">
    <source>
        <dbReference type="ARBA" id="ARBA00004123"/>
    </source>
</evidence>
<dbReference type="GO" id="GO:0016787">
    <property type="term" value="F:hydrolase activity"/>
    <property type="evidence" value="ECO:0007669"/>
    <property type="project" value="UniProtKB-KW"/>
</dbReference>
<dbReference type="AlphaFoldDB" id="M1W0P8"/>
<dbReference type="eggNOG" id="KOG4585">
    <property type="taxonomic scope" value="Eukaryota"/>
</dbReference>
<dbReference type="GO" id="GO:0046872">
    <property type="term" value="F:metal ion binding"/>
    <property type="evidence" value="ECO:0007669"/>
    <property type="project" value="UniProtKB-KW"/>
</dbReference>
<dbReference type="STRING" id="1111077.M1W0P8"/>
<evidence type="ECO:0000256" key="1">
    <source>
        <dbReference type="ARBA" id="ARBA00001968"/>
    </source>
</evidence>
<evidence type="ECO:0000256" key="8">
    <source>
        <dbReference type="SAM" id="MobiDB-lite"/>
    </source>
</evidence>
<dbReference type="GO" id="GO:0004518">
    <property type="term" value="F:nuclease activity"/>
    <property type="evidence" value="ECO:0007669"/>
    <property type="project" value="UniProtKB-KW"/>
</dbReference>
<sequence length="260" mass="29162">MFKDQTKDLPNLAVPDQIDGIYGHFKGALGALDGAHIPVRTTKIDPAPWRNRKGFYSQNVLYACDFDTMIVFAQPGYEGSAHDGTVLCKATDNGFKVPGSHYYLADGGYSKKDRRLLVPYREVADAAKRPATKEELFNLRHARLRNVVERVIGIMKKRWRILRDGPEQGFTMHQQSLFVYALAAVHNFCLQHGQTLEQDEDMLQGEDGGEDGDGDGDGDGNGDGGVEETDVEGDVMPEDAFMVRFRDRLAKNMWEEFINE</sequence>
<protein>
    <recommendedName>
        <fullName evidence="9">DDE Tnp4 domain-containing protein</fullName>
    </recommendedName>
</protein>